<feature type="binding site" evidence="6">
    <location>
        <position position="55"/>
    </location>
    <ligand>
        <name>Zn(2+)</name>
        <dbReference type="ChEBI" id="CHEBI:29105"/>
        <note>catalytic</note>
    </ligand>
</feature>
<dbReference type="InterPro" id="IPR016193">
    <property type="entry name" value="Cytidine_deaminase-like"/>
</dbReference>
<dbReference type="Gene3D" id="3.40.140.10">
    <property type="entry name" value="Cytidine Deaminase, domain 2"/>
    <property type="match status" value="1"/>
</dbReference>
<feature type="binding site" evidence="6">
    <location>
        <position position="88"/>
    </location>
    <ligand>
        <name>Zn(2+)</name>
        <dbReference type="ChEBI" id="CHEBI:29105"/>
        <note>catalytic</note>
    </ligand>
</feature>
<feature type="binding site" evidence="6">
    <location>
        <position position="85"/>
    </location>
    <ligand>
        <name>Zn(2+)</name>
        <dbReference type="ChEBI" id="CHEBI:29105"/>
        <note>catalytic</note>
    </ligand>
</feature>
<feature type="domain" description="CMP/dCMP-type deaminase" evidence="7">
    <location>
        <begin position="4"/>
        <end position="114"/>
    </location>
</feature>
<keyword evidence="4 6" id="KW-0862">Zinc</keyword>
<comment type="similarity">
    <text evidence="6">Belongs to the cytidine and deoxycytidylate deaminase family.</text>
</comment>
<dbReference type="CDD" id="cd01285">
    <property type="entry name" value="nucleoside_deaminase"/>
    <property type="match status" value="1"/>
</dbReference>
<feature type="active site" description="Proton donor" evidence="6">
    <location>
        <position position="57"/>
    </location>
</feature>
<gene>
    <name evidence="6" type="primary">tadA</name>
    <name evidence="8" type="ORF">ACFFUR_15060</name>
</gene>
<dbReference type="PROSITE" id="PS51747">
    <property type="entry name" value="CYT_DCMP_DEAMINASES_2"/>
    <property type="match status" value="1"/>
</dbReference>
<evidence type="ECO:0000256" key="4">
    <source>
        <dbReference type="ARBA" id="ARBA00022833"/>
    </source>
</evidence>
<dbReference type="HAMAP" id="MF_00972">
    <property type="entry name" value="tRNA_aden_deaminase"/>
    <property type="match status" value="1"/>
</dbReference>
<comment type="function">
    <text evidence="6">Catalyzes the deamination of adenosine to inosine at the wobble position 34 of tRNA(Arg2).</text>
</comment>
<protein>
    <recommendedName>
        <fullName evidence="6">tRNA-specific adenosine deaminase</fullName>
        <ecNumber evidence="6">3.5.4.33</ecNumber>
    </recommendedName>
</protein>
<evidence type="ECO:0000256" key="6">
    <source>
        <dbReference type="HAMAP-Rule" id="MF_00972"/>
    </source>
</evidence>
<comment type="catalytic activity">
    <reaction evidence="5 6">
        <text>adenosine(34) in tRNA + H2O + H(+) = inosine(34) in tRNA + NH4(+)</text>
        <dbReference type="Rhea" id="RHEA:43168"/>
        <dbReference type="Rhea" id="RHEA-COMP:10373"/>
        <dbReference type="Rhea" id="RHEA-COMP:10374"/>
        <dbReference type="ChEBI" id="CHEBI:15377"/>
        <dbReference type="ChEBI" id="CHEBI:15378"/>
        <dbReference type="ChEBI" id="CHEBI:28938"/>
        <dbReference type="ChEBI" id="CHEBI:74411"/>
        <dbReference type="ChEBI" id="CHEBI:82852"/>
        <dbReference type="EC" id="3.5.4.33"/>
    </reaction>
</comment>
<evidence type="ECO:0000256" key="2">
    <source>
        <dbReference type="ARBA" id="ARBA00022723"/>
    </source>
</evidence>
<comment type="cofactor">
    <cofactor evidence="6">
        <name>Zn(2+)</name>
        <dbReference type="ChEBI" id="CHEBI:29105"/>
    </cofactor>
    <text evidence="6">Binds 1 zinc ion per subunit.</text>
</comment>
<evidence type="ECO:0000259" key="7">
    <source>
        <dbReference type="PROSITE" id="PS51747"/>
    </source>
</evidence>
<keyword evidence="3 6" id="KW-0378">Hydrolase</keyword>
<evidence type="ECO:0000256" key="3">
    <source>
        <dbReference type="ARBA" id="ARBA00022801"/>
    </source>
</evidence>
<dbReference type="InterPro" id="IPR002125">
    <property type="entry name" value="CMP_dCMP_dom"/>
</dbReference>
<reference evidence="8 9" key="1">
    <citation type="submission" date="2024-09" db="EMBL/GenBank/DDBJ databases">
        <authorList>
            <person name="Sun Q."/>
            <person name="Mori K."/>
        </authorList>
    </citation>
    <scope>NUCLEOTIDE SEQUENCE [LARGE SCALE GENOMIC DNA]</scope>
    <source>
        <strain evidence="8 9">CECT 7682</strain>
    </source>
</reference>
<keyword evidence="2 6" id="KW-0479">Metal-binding</keyword>
<sequence>MELYSPAYFMNEAMKQAQIAYEEDEIPVGAVIVCRNRVIARAYNQTEKLTDVTAHAEMLAITSASMALGAKYLTECELYVTLEPCVMCAGASYWSQLGGVHYAASDPKRGFGKVGRELLHPKTKLSHGLMAVEAKQLLDSFFKKLRN</sequence>
<dbReference type="PANTHER" id="PTHR11079">
    <property type="entry name" value="CYTOSINE DEAMINASE FAMILY MEMBER"/>
    <property type="match status" value="1"/>
</dbReference>
<dbReference type="PANTHER" id="PTHR11079:SF202">
    <property type="entry name" value="TRNA-SPECIFIC ADENOSINE DEAMINASE"/>
    <property type="match status" value="1"/>
</dbReference>
<comment type="subunit">
    <text evidence="6">Homodimer.</text>
</comment>
<evidence type="ECO:0000313" key="9">
    <source>
        <dbReference type="Proteomes" id="UP001589654"/>
    </source>
</evidence>
<organism evidence="8 9">
    <name type="scientific">Echinicola jeungdonensis</name>
    <dbReference type="NCBI Taxonomy" id="709343"/>
    <lineage>
        <taxon>Bacteria</taxon>
        <taxon>Pseudomonadati</taxon>
        <taxon>Bacteroidota</taxon>
        <taxon>Cytophagia</taxon>
        <taxon>Cytophagales</taxon>
        <taxon>Cyclobacteriaceae</taxon>
        <taxon>Echinicola</taxon>
    </lineage>
</organism>
<dbReference type="RefSeq" id="WP_290247835.1">
    <property type="nucleotide sequence ID" value="NZ_JAUFQT010000001.1"/>
</dbReference>
<proteinExistence type="inferred from homology"/>
<keyword evidence="9" id="KW-1185">Reference proteome</keyword>
<dbReference type="SUPFAM" id="SSF53927">
    <property type="entry name" value="Cytidine deaminase-like"/>
    <property type="match status" value="1"/>
</dbReference>
<dbReference type="Proteomes" id="UP001589654">
    <property type="component" value="Unassembled WGS sequence"/>
</dbReference>
<name>A0ABV5J8H8_9BACT</name>
<dbReference type="Pfam" id="PF00383">
    <property type="entry name" value="dCMP_cyt_deam_1"/>
    <property type="match status" value="1"/>
</dbReference>
<dbReference type="GO" id="GO:0052717">
    <property type="term" value="F:tRNA-specific adenosine-34 deaminase activity"/>
    <property type="evidence" value="ECO:0007669"/>
    <property type="project" value="UniProtKB-EC"/>
</dbReference>
<dbReference type="EC" id="3.5.4.33" evidence="6"/>
<evidence type="ECO:0000313" key="8">
    <source>
        <dbReference type="EMBL" id="MFB9213135.1"/>
    </source>
</evidence>
<evidence type="ECO:0000256" key="1">
    <source>
        <dbReference type="ARBA" id="ARBA00022694"/>
    </source>
</evidence>
<dbReference type="EMBL" id="JBHMEW010000066">
    <property type="protein sequence ID" value="MFB9213135.1"/>
    <property type="molecule type" value="Genomic_DNA"/>
</dbReference>
<keyword evidence="1 6" id="KW-0819">tRNA processing</keyword>
<comment type="caution">
    <text evidence="8">The sequence shown here is derived from an EMBL/GenBank/DDBJ whole genome shotgun (WGS) entry which is preliminary data.</text>
</comment>
<accession>A0ABV5J8H8</accession>
<evidence type="ECO:0000256" key="5">
    <source>
        <dbReference type="ARBA" id="ARBA00048045"/>
    </source>
</evidence>
<dbReference type="InterPro" id="IPR028883">
    <property type="entry name" value="tRNA_aden_deaminase"/>
</dbReference>